<protein>
    <submittedName>
        <fullName evidence="2">Uncharacterized protein</fullName>
    </submittedName>
</protein>
<organism evidence="2 3">
    <name type="scientific">Pyronema omphalodes (strain CBS 100304)</name>
    <name type="common">Pyronema confluens</name>
    <dbReference type="NCBI Taxonomy" id="1076935"/>
    <lineage>
        <taxon>Eukaryota</taxon>
        <taxon>Fungi</taxon>
        <taxon>Dikarya</taxon>
        <taxon>Ascomycota</taxon>
        <taxon>Pezizomycotina</taxon>
        <taxon>Pezizomycetes</taxon>
        <taxon>Pezizales</taxon>
        <taxon>Pyronemataceae</taxon>
        <taxon>Pyronema</taxon>
    </lineage>
</organism>
<feature type="compositionally biased region" description="Polar residues" evidence="1">
    <location>
        <begin position="1"/>
        <end position="10"/>
    </location>
</feature>
<dbReference type="Proteomes" id="UP000018144">
    <property type="component" value="Unassembled WGS sequence"/>
</dbReference>
<feature type="compositionally biased region" description="Polar residues" evidence="1">
    <location>
        <begin position="22"/>
        <end position="35"/>
    </location>
</feature>
<feature type="compositionally biased region" description="Low complexity" evidence="1">
    <location>
        <begin position="40"/>
        <end position="71"/>
    </location>
</feature>
<dbReference type="AlphaFoldDB" id="U4LDT5"/>
<evidence type="ECO:0000256" key="1">
    <source>
        <dbReference type="SAM" id="MobiDB-lite"/>
    </source>
</evidence>
<proteinExistence type="predicted"/>
<sequence length="124" mass="13172">MPTTSTTSVPLASFPATEDHTASTSADSEVRTSSIREAIVVPSSSEASPPVLDNSISESPSPSANAPASSAKVTKPKGRVLEAEESEVDCDGVLLEFVRHADRFFCFCHTSHGKRLNVEKVKIL</sequence>
<gene>
    <name evidence="2" type="ORF">PCON_08390</name>
</gene>
<accession>U4LDT5</accession>
<feature type="region of interest" description="Disordered" evidence="1">
    <location>
        <begin position="1"/>
        <end position="79"/>
    </location>
</feature>
<dbReference type="EMBL" id="HF935431">
    <property type="protein sequence ID" value="CCX30264.1"/>
    <property type="molecule type" value="Genomic_DNA"/>
</dbReference>
<name>U4LDT5_PYROM</name>
<evidence type="ECO:0000313" key="2">
    <source>
        <dbReference type="EMBL" id="CCX30264.1"/>
    </source>
</evidence>
<keyword evidence="3" id="KW-1185">Reference proteome</keyword>
<reference evidence="2 3" key="1">
    <citation type="journal article" date="2013" name="PLoS Genet.">
        <title>The genome and development-dependent transcriptomes of Pyronema confluens: a window into fungal evolution.</title>
        <authorList>
            <person name="Traeger S."/>
            <person name="Altegoer F."/>
            <person name="Freitag M."/>
            <person name="Gabaldon T."/>
            <person name="Kempken F."/>
            <person name="Kumar A."/>
            <person name="Marcet-Houben M."/>
            <person name="Poggeler S."/>
            <person name="Stajich J.E."/>
            <person name="Nowrousian M."/>
        </authorList>
    </citation>
    <scope>NUCLEOTIDE SEQUENCE [LARGE SCALE GENOMIC DNA]</scope>
    <source>
        <strain evidence="3">CBS 100304</strain>
        <tissue evidence="2">Vegetative mycelium</tissue>
    </source>
</reference>
<evidence type="ECO:0000313" key="3">
    <source>
        <dbReference type="Proteomes" id="UP000018144"/>
    </source>
</evidence>